<accession>A0A1I1MNR8</accession>
<organism evidence="1 2">
    <name type="scientific">Flexibacter flexilis DSM 6793</name>
    <dbReference type="NCBI Taxonomy" id="927664"/>
    <lineage>
        <taxon>Bacteria</taxon>
        <taxon>Pseudomonadati</taxon>
        <taxon>Bacteroidota</taxon>
        <taxon>Cytophagia</taxon>
        <taxon>Cytophagales</taxon>
        <taxon>Flexibacteraceae</taxon>
        <taxon>Flexibacter</taxon>
    </lineage>
</organism>
<gene>
    <name evidence="1" type="ORF">SAMN05421780_11111</name>
</gene>
<dbReference type="AlphaFoldDB" id="A0A1I1MNR8"/>
<dbReference type="EMBL" id="FOLE01000011">
    <property type="protein sequence ID" value="SFC86795.1"/>
    <property type="molecule type" value="Genomic_DNA"/>
</dbReference>
<evidence type="ECO:0000313" key="2">
    <source>
        <dbReference type="Proteomes" id="UP000199514"/>
    </source>
</evidence>
<evidence type="ECO:0000313" key="1">
    <source>
        <dbReference type="EMBL" id="SFC86795.1"/>
    </source>
</evidence>
<dbReference type="Proteomes" id="UP000199514">
    <property type="component" value="Unassembled WGS sequence"/>
</dbReference>
<proteinExistence type="predicted"/>
<dbReference type="RefSeq" id="WP_143084006.1">
    <property type="nucleotide sequence ID" value="NZ_FOLE01000011.1"/>
</dbReference>
<keyword evidence="2" id="KW-1185">Reference proteome</keyword>
<reference evidence="1 2" key="1">
    <citation type="submission" date="2016-10" db="EMBL/GenBank/DDBJ databases">
        <authorList>
            <person name="de Groot N.N."/>
        </authorList>
    </citation>
    <scope>NUCLEOTIDE SEQUENCE [LARGE SCALE GENOMIC DNA]</scope>
    <source>
        <strain evidence="1 2">DSM 6793</strain>
    </source>
</reference>
<sequence length="203" mass="23552">MQNQTTTDVYENAPTAAQGVVILNKIIPALRAFQKMTQNSINTYFAHYHNKGYKGDIKYIAKKIQQNKKEIANVYCNLDYNNQTAFFRVLSLPLSEPMQDISEWHDDPELGKVVAFYENNAKQPYKYRPIETVLLHKFCLFSLNHSSVSSLDFSCSIYKELGYKKSCINFKGWADYWLFLQNNKQAAATGAQEEFVHYLINYK</sequence>
<protein>
    <submittedName>
        <fullName evidence="1">Uncharacterized protein</fullName>
    </submittedName>
</protein>
<name>A0A1I1MNR8_9BACT</name>
<dbReference type="STRING" id="927664.SAMN05421780_11111"/>